<dbReference type="PANTHER" id="PTHR43441">
    <property type="entry name" value="RIBOSOMAL-PROTEIN-SERINE ACETYLTRANSFERASE"/>
    <property type="match status" value="1"/>
</dbReference>
<dbReference type="InterPro" id="IPR000182">
    <property type="entry name" value="GNAT_dom"/>
</dbReference>
<dbReference type="SUPFAM" id="SSF55729">
    <property type="entry name" value="Acyl-CoA N-acyltransferases (Nat)"/>
    <property type="match status" value="1"/>
</dbReference>
<dbReference type="GO" id="GO:0008999">
    <property type="term" value="F:protein-N-terminal-alanine acetyltransferase activity"/>
    <property type="evidence" value="ECO:0007669"/>
    <property type="project" value="TreeGrafter"/>
</dbReference>
<evidence type="ECO:0000313" key="3">
    <source>
        <dbReference type="Proteomes" id="UP000319212"/>
    </source>
</evidence>
<dbReference type="PROSITE" id="PS51186">
    <property type="entry name" value="GNAT"/>
    <property type="match status" value="1"/>
</dbReference>
<dbReference type="EMBL" id="RCZI01000008">
    <property type="protein sequence ID" value="TPG23618.1"/>
    <property type="molecule type" value="Genomic_DNA"/>
</dbReference>
<organism evidence="2 3">
    <name type="scientific">Variovorax guangxiensis</name>
    <dbReference type="NCBI Taxonomy" id="1775474"/>
    <lineage>
        <taxon>Bacteria</taxon>
        <taxon>Pseudomonadati</taxon>
        <taxon>Pseudomonadota</taxon>
        <taxon>Betaproteobacteria</taxon>
        <taxon>Burkholderiales</taxon>
        <taxon>Comamonadaceae</taxon>
        <taxon>Variovorax</taxon>
    </lineage>
</organism>
<gene>
    <name evidence="2" type="ORF">EAH82_19675</name>
</gene>
<dbReference type="InterPro" id="IPR051908">
    <property type="entry name" value="Ribosomal_N-acetyltransferase"/>
</dbReference>
<evidence type="ECO:0000259" key="1">
    <source>
        <dbReference type="PROSITE" id="PS51186"/>
    </source>
</evidence>
<comment type="caution">
    <text evidence="2">The sequence shown here is derived from an EMBL/GenBank/DDBJ whole genome shotgun (WGS) entry which is preliminary data.</text>
</comment>
<proteinExistence type="predicted"/>
<sequence length="202" mass="22406">MWLRQAALGHNTRHSAVHLMDQNTPGFPGSIETPRLVLRAPDSSDAEAMFASYTQDADVARYMVWQPHVSLEATRDFVDRCVAHWDSRSALPYIITLKASGQLIGMLEARPHGHVVNIGYVLARSQWGQGLMGEAVQAFTATALRLPEVFRVEATCDVDNRPSARALEKSGFVLEGRLARHTVHPNISAEPRDCFIYAACRP</sequence>
<feature type="domain" description="N-acetyltransferase" evidence="1">
    <location>
        <begin position="36"/>
        <end position="193"/>
    </location>
</feature>
<protein>
    <submittedName>
        <fullName evidence="2">N-acetyltransferase</fullName>
    </submittedName>
</protein>
<dbReference type="Gene3D" id="3.40.630.30">
    <property type="match status" value="1"/>
</dbReference>
<evidence type="ECO:0000313" key="2">
    <source>
        <dbReference type="EMBL" id="TPG23618.1"/>
    </source>
</evidence>
<dbReference type="PANTHER" id="PTHR43441:SF11">
    <property type="entry name" value="RIBOSOMAL-PROTEIN-SERINE ACETYLTRANSFERASE"/>
    <property type="match status" value="1"/>
</dbReference>
<keyword evidence="2" id="KW-0808">Transferase</keyword>
<name>A0A502DEA7_9BURK</name>
<dbReference type="Pfam" id="PF13302">
    <property type="entry name" value="Acetyltransf_3"/>
    <property type="match status" value="1"/>
</dbReference>
<dbReference type="OrthoDB" id="5295305at2"/>
<dbReference type="GO" id="GO:0005737">
    <property type="term" value="C:cytoplasm"/>
    <property type="evidence" value="ECO:0007669"/>
    <property type="project" value="TreeGrafter"/>
</dbReference>
<dbReference type="InterPro" id="IPR016181">
    <property type="entry name" value="Acyl_CoA_acyltransferase"/>
</dbReference>
<reference evidence="2 3" key="1">
    <citation type="journal article" date="2019" name="Environ. Microbiol.">
        <title>Species interactions and distinct microbial communities in high Arctic permafrost affected cryosols are associated with the CH4 and CO2 gas fluxes.</title>
        <authorList>
            <person name="Altshuler I."/>
            <person name="Hamel J."/>
            <person name="Turney S."/>
            <person name="Magnuson E."/>
            <person name="Levesque R."/>
            <person name="Greer C."/>
            <person name="Whyte L.G."/>
        </authorList>
    </citation>
    <scope>NUCLEOTIDE SEQUENCE [LARGE SCALE GENOMIC DNA]</scope>
    <source>
        <strain evidence="2 3">S06.C</strain>
    </source>
</reference>
<dbReference type="AlphaFoldDB" id="A0A502DEA7"/>
<dbReference type="GO" id="GO:1990189">
    <property type="term" value="F:protein N-terminal-serine acetyltransferase activity"/>
    <property type="evidence" value="ECO:0007669"/>
    <property type="project" value="TreeGrafter"/>
</dbReference>
<dbReference type="Proteomes" id="UP000319212">
    <property type="component" value="Unassembled WGS sequence"/>
</dbReference>
<accession>A0A502DEA7</accession>